<evidence type="ECO:0000313" key="22">
    <source>
        <dbReference type="EMBL" id="EER19635.1"/>
    </source>
</evidence>
<dbReference type="GO" id="GO:0000428">
    <property type="term" value="C:DNA-directed RNA polymerase complex"/>
    <property type="evidence" value="ECO:0007669"/>
    <property type="project" value="UniProtKB-KW"/>
</dbReference>
<evidence type="ECO:0000259" key="19">
    <source>
        <dbReference type="Pfam" id="PF04565"/>
    </source>
</evidence>
<dbReference type="InterPro" id="IPR007646">
    <property type="entry name" value="RNA_pol_Rpb2_4"/>
</dbReference>
<evidence type="ECO:0000259" key="15">
    <source>
        <dbReference type="Pfam" id="PF00562"/>
    </source>
</evidence>
<organism evidence="23">
    <name type="scientific">Perkinsus marinus (strain ATCC 50983 / TXsc)</name>
    <dbReference type="NCBI Taxonomy" id="423536"/>
    <lineage>
        <taxon>Eukaryota</taxon>
        <taxon>Sar</taxon>
        <taxon>Alveolata</taxon>
        <taxon>Perkinsozoa</taxon>
        <taxon>Perkinsea</taxon>
        <taxon>Perkinsida</taxon>
        <taxon>Perkinsidae</taxon>
        <taxon>Perkinsus</taxon>
    </lineage>
</organism>
<dbReference type="InterPro" id="IPR037034">
    <property type="entry name" value="RNA_pol_Rpb2_2_sf"/>
</dbReference>
<reference evidence="22 23" key="1">
    <citation type="submission" date="2008-07" db="EMBL/GenBank/DDBJ databases">
        <authorList>
            <person name="El-Sayed N."/>
            <person name="Caler E."/>
            <person name="Inman J."/>
            <person name="Amedeo P."/>
            <person name="Hass B."/>
            <person name="Wortman J."/>
        </authorList>
    </citation>
    <scope>NUCLEOTIDE SEQUENCE [LARGE SCALE GENOMIC DNA]</scope>
    <source>
        <strain evidence="23">ATCC 50983 / TXsc</strain>
    </source>
</reference>
<dbReference type="FunFam" id="2.40.270.10:FF:000011">
    <property type="entry name" value="DNA-directed RNA polymerase subunit beta"/>
    <property type="match status" value="1"/>
</dbReference>
<dbReference type="Pfam" id="PF04560">
    <property type="entry name" value="RNA_pol_Rpb2_7"/>
    <property type="match status" value="1"/>
</dbReference>
<dbReference type="FunFam" id="2.40.270.10:FF:000006">
    <property type="entry name" value="DNA-directed RNA polymerase subunit beta"/>
    <property type="match status" value="1"/>
</dbReference>
<keyword evidence="3 13" id="KW-0240">DNA-directed RNA polymerase</keyword>
<evidence type="ECO:0000256" key="9">
    <source>
        <dbReference type="ARBA" id="ARBA00023163"/>
    </source>
</evidence>
<evidence type="ECO:0000256" key="4">
    <source>
        <dbReference type="ARBA" id="ARBA00022679"/>
    </source>
</evidence>
<dbReference type="AlphaFoldDB" id="C5K7V0"/>
<dbReference type="RefSeq" id="XP_002787839.1">
    <property type="nucleotide sequence ID" value="XM_002787793.1"/>
</dbReference>
<dbReference type="InterPro" id="IPR007121">
    <property type="entry name" value="RNA_pol_bsu_CS"/>
</dbReference>
<proteinExistence type="inferred from homology"/>
<evidence type="ECO:0000259" key="17">
    <source>
        <dbReference type="Pfam" id="PF04561"/>
    </source>
</evidence>
<dbReference type="Pfam" id="PF04563">
    <property type="entry name" value="RNA_pol_Rpb2_1"/>
    <property type="match status" value="1"/>
</dbReference>
<keyword evidence="9 13" id="KW-0804">Transcription</keyword>
<feature type="region of interest" description="Disordered" evidence="14">
    <location>
        <begin position="1"/>
        <end position="26"/>
    </location>
</feature>
<feature type="region of interest" description="Disordered" evidence="14">
    <location>
        <begin position="807"/>
        <end position="827"/>
    </location>
</feature>
<dbReference type="Pfam" id="PF04565">
    <property type="entry name" value="RNA_pol_Rpb2_3"/>
    <property type="match status" value="1"/>
</dbReference>
<dbReference type="Pfam" id="PF04561">
    <property type="entry name" value="RNA_pol_Rpb2_2"/>
    <property type="match status" value="1"/>
</dbReference>
<evidence type="ECO:0000256" key="8">
    <source>
        <dbReference type="ARBA" id="ARBA00022833"/>
    </source>
</evidence>
<dbReference type="InterPro" id="IPR015712">
    <property type="entry name" value="DNA-dir_RNA_pol_su2"/>
</dbReference>
<dbReference type="GO" id="GO:0032549">
    <property type="term" value="F:ribonucleoside binding"/>
    <property type="evidence" value="ECO:0007669"/>
    <property type="project" value="InterPro"/>
</dbReference>
<keyword evidence="8" id="KW-0862">Zinc</keyword>
<dbReference type="SUPFAM" id="SSF64484">
    <property type="entry name" value="beta and beta-prime subunits of DNA dependent RNA-polymerase"/>
    <property type="match status" value="1"/>
</dbReference>
<name>C5K7V0_PERM5</name>
<dbReference type="InterPro" id="IPR014724">
    <property type="entry name" value="RNA_pol_RPB2_OB-fold"/>
</dbReference>
<dbReference type="GO" id="GO:0003677">
    <property type="term" value="F:DNA binding"/>
    <property type="evidence" value="ECO:0007669"/>
    <property type="project" value="InterPro"/>
</dbReference>
<dbReference type="PROSITE" id="PS01166">
    <property type="entry name" value="RNA_POL_BETA"/>
    <property type="match status" value="1"/>
</dbReference>
<evidence type="ECO:0000259" key="16">
    <source>
        <dbReference type="Pfam" id="PF04560"/>
    </source>
</evidence>
<dbReference type="Pfam" id="PF00562">
    <property type="entry name" value="RNA_pol_Rpb2_6"/>
    <property type="match status" value="1"/>
</dbReference>
<dbReference type="GeneID" id="9057473"/>
<dbReference type="Gene3D" id="2.40.270.10">
    <property type="entry name" value="DNA-directed RNA polymerase, subunit 2, domain 6"/>
    <property type="match status" value="1"/>
</dbReference>
<dbReference type="GO" id="GO:0008270">
    <property type="term" value="F:zinc ion binding"/>
    <property type="evidence" value="ECO:0007669"/>
    <property type="project" value="UniProtKB-KW"/>
</dbReference>
<dbReference type="InterPro" id="IPR037033">
    <property type="entry name" value="DNA-dir_RNAP_su2_hyb_sf"/>
</dbReference>
<dbReference type="InterPro" id="IPR007642">
    <property type="entry name" value="RNA_pol_Rpb2_2"/>
</dbReference>
<feature type="domain" description="RNA polymerase Rpb2" evidence="21">
    <location>
        <begin position="638"/>
        <end position="671"/>
    </location>
</feature>
<dbReference type="Pfam" id="PF04566">
    <property type="entry name" value="RNA_pol_Rpb2_4"/>
    <property type="match status" value="1"/>
</dbReference>
<dbReference type="Gene3D" id="3.90.1110.10">
    <property type="entry name" value="RNA polymerase Rpb2, domain 2"/>
    <property type="match status" value="1"/>
</dbReference>
<dbReference type="OrthoDB" id="10248617at2759"/>
<dbReference type="GO" id="GO:0005634">
    <property type="term" value="C:nucleus"/>
    <property type="evidence" value="ECO:0007669"/>
    <property type="project" value="UniProtKB-SubCell"/>
</dbReference>
<dbReference type="EMBL" id="GG671079">
    <property type="protein sequence ID" value="EER19635.1"/>
    <property type="molecule type" value="Genomic_DNA"/>
</dbReference>
<keyword evidence="23" id="KW-1185">Reference proteome</keyword>
<feature type="domain" description="DNA-directed RNA polymerase subunit 2 hybrid-binding" evidence="15">
    <location>
        <begin position="685"/>
        <end position="1068"/>
    </location>
</feature>
<evidence type="ECO:0000313" key="23">
    <source>
        <dbReference type="Proteomes" id="UP000007800"/>
    </source>
</evidence>
<evidence type="ECO:0000256" key="3">
    <source>
        <dbReference type="ARBA" id="ARBA00022478"/>
    </source>
</evidence>
<dbReference type="Gene3D" id="3.90.1800.10">
    <property type="entry name" value="RNA polymerase alpha subunit dimerisation domain"/>
    <property type="match status" value="1"/>
</dbReference>
<keyword evidence="5 13" id="KW-0548">Nucleotidyltransferase</keyword>
<keyword evidence="6" id="KW-0479">Metal-binding</keyword>
<dbReference type="InParanoid" id="C5K7V0"/>
<evidence type="ECO:0000256" key="12">
    <source>
        <dbReference type="RuleBase" id="RU000434"/>
    </source>
</evidence>
<evidence type="ECO:0000256" key="2">
    <source>
        <dbReference type="ARBA" id="ARBA00006835"/>
    </source>
</evidence>
<evidence type="ECO:0000256" key="10">
    <source>
        <dbReference type="ARBA" id="ARBA00023242"/>
    </source>
</evidence>
<dbReference type="FunFam" id="3.90.1070.20:FF:000002">
    <property type="entry name" value="DNA-directed RNA polymerase subunit beta"/>
    <property type="match status" value="1"/>
</dbReference>
<comment type="subcellular location">
    <subcellularLocation>
        <location evidence="1">Nucleus</location>
    </subcellularLocation>
</comment>
<keyword evidence="10" id="KW-0539">Nucleus</keyword>
<dbReference type="PANTHER" id="PTHR20856">
    <property type="entry name" value="DNA-DIRECTED RNA POLYMERASE I SUBUNIT 2"/>
    <property type="match status" value="1"/>
</dbReference>
<evidence type="ECO:0000256" key="5">
    <source>
        <dbReference type="ARBA" id="ARBA00022695"/>
    </source>
</evidence>
<dbReference type="GO" id="GO:0003899">
    <property type="term" value="F:DNA-directed RNA polymerase activity"/>
    <property type="evidence" value="ECO:0007669"/>
    <property type="project" value="UniProtKB-EC"/>
</dbReference>
<dbReference type="InterPro" id="IPR007644">
    <property type="entry name" value="RNA_pol_bsu_protrusion"/>
</dbReference>
<comment type="function">
    <text evidence="13">DNA-dependent RNA polymerase catalyzes the transcription of DNA into RNA using the four ribonucleoside triphosphates as substrates.</text>
</comment>
<dbReference type="InterPro" id="IPR007647">
    <property type="entry name" value="RNA_pol_Rpb2_5"/>
</dbReference>
<sequence length="1159" mass="128726">MSPPASKQKPSAAEEFIPPPSSEEAPPTWADKWELLPAFLEARGLVKQHIDSFNYFVTTEIKDIVLAESNRRITSDVDPNWFLEYHDVRVGAPSYRGVLQHVQTTPMMCRIRDMTYASDILVDISYVRGREVVRKNGVCVGRLPIMLRSKLCRLHDATTEQMERMQECPHDPGGYFIIKGTEKVLLMQEQLSNNRIIVEMDPKKLVQAVVTSSTADNKSRTVVCFKSELSGLFVKHSAFTELIPAVIMLRAMGMESDQEIVQMVGTEKCHVDGMILSLQDAHATGVFSQQQALEYLGNKLKIRMYADGSFSSAFDQDKGGATKPLDFSGKCRFLCLMMRRALDARSDSTLLDDRDYYGNKRLELAGQLIALLFEDLFKSMNTEIKKSVDMRLTKFFQQTSSARAGRSTVGLDSGYPDVLRDIDSERITRGMNRAISSGNWNIKRFRIDRSGVSQVLSRFSFIAALGAMTRVKSQFEKSRKLAGPRALQPSQWGMLCPSDTPEGEQCGLIKALSLLAHVTTPDEEGPIRRLCYSLGVEDAAGLTGEELHSAGTITVFLNGALLGVHRRPQTFMSDMRTLRRRGKIGEFVSIYEHEAQRAIIIATDGGRLCRPLIVVKKGKPMLKPEVHLRKLRSGELRFTDFLRLGIIEWVDVNEENNSYIAINPEDVTMESTHLEIEPLTLLGAVAGLVPYPHHNQSPRNTYQCAMGKQAMGNIACNQHLRTDTQLLLLTYPQQPMCKSRTIDLIGYDNLPAGHNASVAVMSYSGYDIEDALIMNKASIDRGFGRCCVTRKYATPLARSAIGSSEELRAPPVVGGGGKGGGRHQRQGGSVADKHCSCRYAIIDEDGLPFSGEQVVDGGILINKVSPMSDAATGQVSHWRDTPISYKNPVPSYVDRVIATENEDQAKIFKCITRQTRRPELGDKFSSRHGQKGVVGLIVNQEDMPFGEKGWCPDLIMNPHGFPSRMTVGKLLECVSGKAGVLDGERSYGTAFGGTTKEHMTQSLIRHGFHPSAKEYITSGVTGEALECYIFVGPIYYQKLKHMVMDKIHARSTGPVNQLTRQPTEGRAKDGGLRLGEMERDCLVAYGASNLLLERLMLSSDVFTASVCRRCGLLSYQNGTCKLCGTSENIVDIRMPYACKLLFQELQAMNVCPRLKVESR</sequence>
<evidence type="ECO:0000259" key="21">
    <source>
        <dbReference type="Pfam" id="PF04567"/>
    </source>
</evidence>
<evidence type="ECO:0000256" key="13">
    <source>
        <dbReference type="RuleBase" id="RU363031"/>
    </source>
</evidence>
<dbReference type="Gene3D" id="3.90.1100.10">
    <property type="match status" value="2"/>
</dbReference>
<comment type="similarity">
    <text evidence="2 12">Belongs to the RNA polymerase beta chain family.</text>
</comment>
<evidence type="ECO:0000259" key="20">
    <source>
        <dbReference type="Pfam" id="PF04566"/>
    </source>
</evidence>
<evidence type="ECO:0000256" key="6">
    <source>
        <dbReference type="ARBA" id="ARBA00022723"/>
    </source>
</evidence>
<evidence type="ECO:0000259" key="18">
    <source>
        <dbReference type="Pfam" id="PF04563"/>
    </source>
</evidence>
<dbReference type="Gene3D" id="2.40.50.150">
    <property type="match status" value="1"/>
</dbReference>
<protein>
    <recommendedName>
        <fullName evidence="13">DNA-directed RNA polymerase subunit beta</fullName>
        <ecNumber evidence="13">2.7.7.6</ecNumber>
    </recommendedName>
</protein>
<keyword evidence="4 13" id="KW-0808">Transferase</keyword>
<gene>
    <name evidence="22" type="ORF">Pmar_PMAR012617</name>
</gene>
<dbReference type="OMA" id="LAYCSWC"/>
<dbReference type="FunFam" id="3.90.1800.10:FF:000002">
    <property type="entry name" value="DNA-directed RNA polymerase subunit beta"/>
    <property type="match status" value="1"/>
</dbReference>
<feature type="domain" description="RNA polymerase Rpb2" evidence="19">
    <location>
        <begin position="454"/>
        <end position="518"/>
    </location>
</feature>
<dbReference type="CDD" id="cd00653">
    <property type="entry name" value="RNA_pol_B_RPB2"/>
    <property type="match status" value="1"/>
</dbReference>
<accession>C5K7V0</accession>
<feature type="domain" description="RNA polymerase Rpb2" evidence="20">
    <location>
        <begin position="555"/>
        <end position="616"/>
    </location>
</feature>
<comment type="catalytic activity">
    <reaction evidence="11 13">
        <text>RNA(n) + a ribonucleoside 5'-triphosphate = RNA(n+1) + diphosphate</text>
        <dbReference type="Rhea" id="RHEA:21248"/>
        <dbReference type="Rhea" id="RHEA-COMP:14527"/>
        <dbReference type="Rhea" id="RHEA-COMP:17342"/>
        <dbReference type="ChEBI" id="CHEBI:33019"/>
        <dbReference type="ChEBI" id="CHEBI:61557"/>
        <dbReference type="ChEBI" id="CHEBI:140395"/>
        <dbReference type="EC" id="2.7.7.6"/>
    </reaction>
</comment>
<evidence type="ECO:0000256" key="7">
    <source>
        <dbReference type="ARBA" id="ARBA00022771"/>
    </source>
</evidence>
<dbReference type="GO" id="GO:0006351">
    <property type="term" value="P:DNA-templated transcription"/>
    <property type="evidence" value="ECO:0007669"/>
    <property type="project" value="InterPro"/>
</dbReference>
<evidence type="ECO:0000256" key="14">
    <source>
        <dbReference type="SAM" id="MobiDB-lite"/>
    </source>
</evidence>
<evidence type="ECO:0000256" key="1">
    <source>
        <dbReference type="ARBA" id="ARBA00004123"/>
    </source>
</evidence>
<feature type="domain" description="RNA polymerase Rpb2" evidence="16">
    <location>
        <begin position="1070"/>
        <end position="1156"/>
    </location>
</feature>
<dbReference type="InterPro" id="IPR007645">
    <property type="entry name" value="RNA_pol_Rpb2_3"/>
</dbReference>
<dbReference type="FunCoup" id="C5K7V0">
    <property type="interactions" value="859"/>
</dbReference>
<dbReference type="EC" id="2.7.7.6" evidence="13"/>
<dbReference type="Proteomes" id="UP000007800">
    <property type="component" value="Unassembled WGS sequence"/>
</dbReference>
<evidence type="ECO:0000256" key="11">
    <source>
        <dbReference type="ARBA" id="ARBA00048552"/>
    </source>
</evidence>
<keyword evidence="7" id="KW-0863">Zinc-finger</keyword>
<feature type="domain" description="RNA polymerase beta subunit protrusion" evidence="18">
    <location>
        <begin position="44"/>
        <end position="394"/>
    </location>
</feature>
<dbReference type="Pfam" id="PF04567">
    <property type="entry name" value="RNA_pol_Rpb2_5"/>
    <property type="match status" value="1"/>
</dbReference>
<feature type="domain" description="RNA polymerase Rpb2" evidence="17">
    <location>
        <begin position="193"/>
        <end position="303"/>
    </location>
</feature>
<dbReference type="InterPro" id="IPR007120">
    <property type="entry name" value="DNA-dir_RNAP_su2_dom"/>
</dbReference>
<dbReference type="InterPro" id="IPR007641">
    <property type="entry name" value="RNA_pol_Rpb2_7"/>
</dbReference>